<evidence type="ECO:0000313" key="2">
    <source>
        <dbReference type="Proteomes" id="UP000002668"/>
    </source>
</evidence>
<dbReference type="Proteomes" id="UP000002668">
    <property type="component" value="Genome"/>
</dbReference>
<gene>
    <name evidence="1" type="ORF">LEMA_P013330.1</name>
</gene>
<name>E5A962_LEPMJ</name>
<evidence type="ECO:0000313" key="1">
    <source>
        <dbReference type="EMBL" id="CBY00203.1"/>
    </source>
</evidence>
<keyword evidence="2" id="KW-1185">Reference proteome</keyword>
<dbReference type="EMBL" id="FP929138">
    <property type="protein sequence ID" value="CBY00203.1"/>
    <property type="molecule type" value="Genomic_DNA"/>
</dbReference>
<dbReference type="HOGENOM" id="CLU_1454677_0_0_1"/>
<proteinExistence type="predicted"/>
<accession>E5A962</accession>
<dbReference type="AlphaFoldDB" id="E5A962"/>
<dbReference type="VEuPathDB" id="FungiDB:LEMA_P013330.1"/>
<organism evidence="2">
    <name type="scientific">Leptosphaeria maculans (strain JN3 / isolate v23.1.3 / race Av1-4-5-6-7-8)</name>
    <name type="common">Blackleg fungus</name>
    <name type="synonym">Phoma lingam</name>
    <dbReference type="NCBI Taxonomy" id="985895"/>
    <lineage>
        <taxon>Eukaryota</taxon>
        <taxon>Fungi</taxon>
        <taxon>Dikarya</taxon>
        <taxon>Ascomycota</taxon>
        <taxon>Pezizomycotina</taxon>
        <taxon>Dothideomycetes</taxon>
        <taxon>Pleosporomycetidae</taxon>
        <taxon>Pleosporales</taxon>
        <taxon>Pleosporineae</taxon>
        <taxon>Leptosphaeriaceae</taxon>
        <taxon>Plenodomus</taxon>
        <taxon>Plenodomus lingam/Leptosphaeria maculans species complex</taxon>
    </lineage>
</organism>
<sequence length="186" mass="20259">MANEAQIKSVVRVNIQSDWNMSVVVCMVACMSGQDVVAGSCWPACSVRLARFTSTTVGHDGRETMYKHIFASSPWRFHQSPPPTKLFGSSRSVSCQESLRRHACRTIPFQGLAVQRGVLPLCGIHPNRYPAGLTPRQHISLLSPTAPRLLLAAPSAGAGQASTMQRARPYPFNVITASLRVTMTIP</sequence>
<reference evidence="2" key="1">
    <citation type="journal article" date="2011" name="Nat. Commun.">
        <title>Effector diversification within compartments of the Leptosphaeria maculans genome affected by Repeat-Induced Point mutations.</title>
        <authorList>
            <person name="Rouxel T."/>
            <person name="Grandaubert J."/>
            <person name="Hane J.K."/>
            <person name="Hoede C."/>
            <person name="van de Wouw A.P."/>
            <person name="Couloux A."/>
            <person name="Dominguez V."/>
            <person name="Anthouard V."/>
            <person name="Bally P."/>
            <person name="Bourras S."/>
            <person name="Cozijnsen A.J."/>
            <person name="Ciuffetti L.M."/>
            <person name="Degrave A."/>
            <person name="Dilmaghani A."/>
            <person name="Duret L."/>
            <person name="Fudal I."/>
            <person name="Goodwin S.B."/>
            <person name="Gout L."/>
            <person name="Glaser N."/>
            <person name="Linglin J."/>
            <person name="Kema G.H.J."/>
            <person name="Lapalu N."/>
            <person name="Lawrence C.B."/>
            <person name="May K."/>
            <person name="Meyer M."/>
            <person name="Ollivier B."/>
            <person name="Poulain J."/>
            <person name="Schoch C.L."/>
            <person name="Simon A."/>
            <person name="Spatafora J.W."/>
            <person name="Stachowiak A."/>
            <person name="Turgeon B.G."/>
            <person name="Tyler B.M."/>
            <person name="Vincent D."/>
            <person name="Weissenbach J."/>
            <person name="Amselem J."/>
            <person name="Quesneville H."/>
            <person name="Oliver R.P."/>
            <person name="Wincker P."/>
            <person name="Balesdent M.-H."/>
            <person name="Howlett B.J."/>
        </authorList>
    </citation>
    <scope>NUCLEOTIDE SEQUENCE [LARGE SCALE GENOMIC DNA]</scope>
    <source>
        <strain evidence="2">JN3 / isolate v23.1.3 / race Av1-4-5-6-7-8</strain>
    </source>
</reference>
<dbReference type="InParanoid" id="E5A962"/>
<protein>
    <submittedName>
        <fullName evidence="1">Predicted protein</fullName>
    </submittedName>
</protein>